<dbReference type="Gene3D" id="3.40.50.620">
    <property type="entry name" value="HUPs"/>
    <property type="match status" value="1"/>
</dbReference>
<keyword evidence="2 3" id="KW-0819">tRNA processing</keyword>
<dbReference type="HAMAP" id="MF_03054">
    <property type="entry name" value="CTU2"/>
    <property type="match status" value="1"/>
</dbReference>
<evidence type="ECO:0000313" key="5">
    <source>
        <dbReference type="Proteomes" id="UP001056384"/>
    </source>
</evidence>
<dbReference type="GO" id="GO:0005829">
    <property type="term" value="C:cytosol"/>
    <property type="evidence" value="ECO:0007669"/>
    <property type="project" value="TreeGrafter"/>
</dbReference>
<dbReference type="EMBL" id="CP099419">
    <property type="protein sequence ID" value="USW49941.1"/>
    <property type="molecule type" value="Genomic_DNA"/>
</dbReference>
<dbReference type="SUPFAM" id="SSF52402">
    <property type="entry name" value="Adenine nucleotide alpha hydrolases-like"/>
    <property type="match status" value="1"/>
</dbReference>
<comment type="pathway">
    <text evidence="3">tRNA modification; 5-methoxycarbonylmethyl-2-thiouridine-tRNA biosynthesis.</text>
</comment>
<dbReference type="Pfam" id="PF10288">
    <property type="entry name" value="CTU2"/>
    <property type="match status" value="1"/>
</dbReference>
<dbReference type="AlphaFoldDB" id="A0A9Q9APZ4"/>
<organism evidence="4 5">
    <name type="scientific">Septoria linicola</name>
    <dbReference type="NCBI Taxonomy" id="215465"/>
    <lineage>
        <taxon>Eukaryota</taxon>
        <taxon>Fungi</taxon>
        <taxon>Dikarya</taxon>
        <taxon>Ascomycota</taxon>
        <taxon>Pezizomycotina</taxon>
        <taxon>Dothideomycetes</taxon>
        <taxon>Dothideomycetidae</taxon>
        <taxon>Mycosphaerellales</taxon>
        <taxon>Mycosphaerellaceae</taxon>
        <taxon>Septoria</taxon>
    </lineage>
</organism>
<dbReference type="PANTHER" id="PTHR20882">
    <property type="entry name" value="CYTOPLASMIC TRNA 2-THIOLATION PROTEIN 2"/>
    <property type="match status" value="1"/>
</dbReference>
<comment type="subcellular location">
    <subcellularLocation>
        <location evidence="3">Cytoplasm</location>
    </subcellularLocation>
</comment>
<dbReference type="GO" id="GO:0000049">
    <property type="term" value="F:tRNA binding"/>
    <property type="evidence" value="ECO:0007669"/>
    <property type="project" value="InterPro"/>
</dbReference>
<keyword evidence="5" id="KW-1185">Reference proteome</keyword>
<evidence type="ECO:0000256" key="2">
    <source>
        <dbReference type="ARBA" id="ARBA00022694"/>
    </source>
</evidence>
<dbReference type="GO" id="GO:0032447">
    <property type="term" value="P:protein urmylation"/>
    <property type="evidence" value="ECO:0007669"/>
    <property type="project" value="UniProtKB-UniRule"/>
</dbReference>
<dbReference type="Proteomes" id="UP001056384">
    <property type="component" value="Chromosome 2"/>
</dbReference>
<protein>
    <recommendedName>
        <fullName evidence="3">Cytoplasmic tRNA 2-thiolation protein 2</fullName>
    </recommendedName>
</protein>
<name>A0A9Q9APZ4_9PEZI</name>
<dbReference type="GO" id="GO:0002143">
    <property type="term" value="P:tRNA wobble position uridine thiolation"/>
    <property type="evidence" value="ECO:0007669"/>
    <property type="project" value="TreeGrafter"/>
</dbReference>
<evidence type="ECO:0000313" key="4">
    <source>
        <dbReference type="EMBL" id="USW49941.1"/>
    </source>
</evidence>
<evidence type="ECO:0000256" key="1">
    <source>
        <dbReference type="ARBA" id="ARBA00022490"/>
    </source>
</evidence>
<dbReference type="PANTHER" id="PTHR20882:SF14">
    <property type="entry name" value="CYTOPLASMIC TRNA 2-THIOLATION PROTEIN 2"/>
    <property type="match status" value="1"/>
</dbReference>
<reference evidence="4" key="1">
    <citation type="submission" date="2022-06" db="EMBL/GenBank/DDBJ databases">
        <title>Complete genome sequences of two strains of the flax pathogen Septoria linicola.</title>
        <authorList>
            <person name="Lapalu N."/>
            <person name="Simon A."/>
            <person name="Demenou B."/>
            <person name="Paumier D."/>
            <person name="Guillot M.-P."/>
            <person name="Gout L."/>
            <person name="Valade R."/>
        </authorList>
    </citation>
    <scope>NUCLEOTIDE SEQUENCE</scope>
    <source>
        <strain evidence="4">SE15195</strain>
    </source>
</reference>
<comment type="similarity">
    <text evidence="3">Belongs to the CTU2/NCS2 family.</text>
</comment>
<accession>A0A9Q9APZ4</accession>
<dbReference type="InterPro" id="IPR014729">
    <property type="entry name" value="Rossmann-like_a/b/a_fold"/>
</dbReference>
<comment type="function">
    <text evidence="3">Plays a central role in 2-thiolation of mcm(5)S(2)U at tRNA wobble positions of tRNA(Lys), tRNA(Glu) and tRNA(Gln). May act by forming a heterodimer with NCS6 that ligates sulfur from thiocarboxylated URM1 onto the uridine of tRNAs at wobble position. Prior mcm(5) tRNA modification by the elongator complex is required for 2-thiolation. May also be involved in protein urmylation.</text>
</comment>
<proteinExistence type="inferred from homology"/>
<sequence>MPGRQSQAPVDEAMCRRCQATEPAIVVRNEPLCKDCFSRYVQTKVVKRMESFRVRNSEPGNEQKLLLPLSFDACSLALLHILSQHLQTQVAKTGRPGYRLLVLHVNEGSPEALDDTEENTPLAALRARYPVHEYHTVSATEVLNLDDVSALLPTPLEADSQDSQKSLSKLFASAKSATSRQDLKQILLRRLVIHQAKAHDCRAIIWEYSTTKLAEQILAETAKARGFALPWAVNDGESPHGIPFYFPLREVLNKEVDAYLSFLEPPLSMQVSKSAKTAVSTRNTTIDDLMAQYFESVEQEFPSIVANVVRTTGKLQSTALAQVEQSCELCNMPLEGQSPARSRLCYGCIRTLPVTVE</sequence>
<dbReference type="InterPro" id="IPR019407">
    <property type="entry name" value="CTU2"/>
</dbReference>
<dbReference type="OrthoDB" id="25129at2759"/>
<keyword evidence="1 3" id="KW-0963">Cytoplasm</keyword>
<dbReference type="GO" id="GO:0016779">
    <property type="term" value="F:nucleotidyltransferase activity"/>
    <property type="evidence" value="ECO:0007669"/>
    <property type="project" value="UniProtKB-UniRule"/>
</dbReference>
<evidence type="ECO:0000256" key="3">
    <source>
        <dbReference type="HAMAP-Rule" id="MF_03054"/>
    </source>
</evidence>
<dbReference type="GO" id="GO:0016783">
    <property type="term" value="F:sulfurtransferase activity"/>
    <property type="evidence" value="ECO:0007669"/>
    <property type="project" value="TreeGrafter"/>
</dbReference>
<gene>
    <name evidence="3" type="primary">NCS2</name>
    <name evidence="3" type="synonym">CTU2</name>
    <name evidence="4" type="ORF">Slin15195_G032600</name>
</gene>